<dbReference type="EMBL" id="JYDQ01000520">
    <property type="protein sequence ID" value="KRY07224.1"/>
    <property type="molecule type" value="Genomic_DNA"/>
</dbReference>
<comment type="caution">
    <text evidence="1">The sequence shown here is derived from an EMBL/GenBank/DDBJ whole genome shotgun (WGS) entry which is preliminary data.</text>
</comment>
<accession>A0A0V0Z4A9</accession>
<dbReference type="AlphaFoldDB" id="A0A0V0Z4A9"/>
<gene>
    <name evidence="1" type="ORF">T12_7258</name>
</gene>
<keyword evidence="2" id="KW-1185">Reference proteome</keyword>
<evidence type="ECO:0000313" key="1">
    <source>
        <dbReference type="EMBL" id="KRY07224.1"/>
    </source>
</evidence>
<protein>
    <submittedName>
        <fullName evidence="1">Uncharacterized protein</fullName>
    </submittedName>
</protein>
<name>A0A0V0Z4A9_9BILA</name>
<organism evidence="1 2">
    <name type="scientific">Trichinella patagoniensis</name>
    <dbReference type="NCBI Taxonomy" id="990121"/>
    <lineage>
        <taxon>Eukaryota</taxon>
        <taxon>Metazoa</taxon>
        <taxon>Ecdysozoa</taxon>
        <taxon>Nematoda</taxon>
        <taxon>Enoplea</taxon>
        <taxon>Dorylaimia</taxon>
        <taxon>Trichinellida</taxon>
        <taxon>Trichinellidae</taxon>
        <taxon>Trichinella</taxon>
    </lineage>
</organism>
<reference evidence="1 2" key="1">
    <citation type="submission" date="2015-01" db="EMBL/GenBank/DDBJ databases">
        <title>Evolution of Trichinella species and genotypes.</title>
        <authorList>
            <person name="Korhonen P.K."/>
            <person name="Edoardo P."/>
            <person name="Giuseppe L.R."/>
            <person name="Gasser R.B."/>
        </authorList>
    </citation>
    <scope>NUCLEOTIDE SEQUENCE [LARGE SCALE GENOMIC DNA]</scope>
    <source>
        <strain evidence="1">ISS2496</strain>
    </source>
</reference>
<sequence>MSQNKKSNVVLNVPENVGKCFAQGLSGLHPFKNQKYGHMLMAQRRRRTLLRHRWPGWKKVIVKAFRKAIQKNQTVESALTACTDPADIFAIFNDITAQVENWAKMNICHIKYGYLKSALMKPCEFNETYEFKTPNDFLFQMTLTGKFLLVRIVPIKISKSIFFSFFTGCYPTVHSHFAPHFSHRLFTESNSALIRVAFYINSYSIWPINEAKYISRIRNSPVCQISIKISVVITNWSRAFD</sequence>
<evidence type="ECO:0000313" key="2">
    <source>
        <dbReference type="Proteomes" id="UP000054783"/>
    </source>
</evidence>
<dbReference type="Proteomes" id="UP000054783">
    <property type="component" value="Unassembled WGS sequence"/>
</dbReference>
<proteinExistence type="predicted"/>